<comment type="caution">
    <text evidence="3">The sequence shown here is derived from an EMBL/GenBank/DDBJ whole genome shotgun (WGS) entry which is preliminary data.</text>
</comment>
<proteinExistence type="predicted"/>
<dbReference type="InterPro" id="IPR003615">
    <property type="entry name" value="HNH_nuc"/>
</dbReference>
<feature type="domain" description="HNH nuclease" evidence="2">
    <location>
        <begin position="441"/>
        <end position="492"/>
    </location>
</feature>
<dbReference type="SMART" id="SM00507">
    <property type="entry name" value="HNHc"/>
    <property type="match status" value="1"/>
</dbReference>
<sequence length="526" mass="56773">MGGDRIQSSRECSLLCSNGSDIMGGSEGGVMMSVQPLFRVADCEPSPPVPRPVPDLTGDLGSLSDAELLDAAVAARRQTSWAQARELAAIAELTRRRTADEEKEEPDVRVLSAHESVIEEVGVALTVTGNAAATLVDLAERLHTVLPGTRQALAAGRIDLARARVIADACQSLPGHLAARIEAAILDEAPIRTTGQLRRRLKALTKRLAPEESDERARATVKNRRLELWETPAGTAALALTDIALEDAHAAHNKISAAAHGIKASGDPRTLHQLRADLATRLLQGATLPDAVRATFDAAPSTDPPTPTWPAGLEAPSAEERPAPHTAQPVMPRVLATASLDGAVGAEQPQDMDGRRHLSTVPPPNDAAPHEALRQQVAEAVQRCLTHVHRQARATGTLDRLPAAIGETVQHLHHEFAEPRATACRNGLDQHGQPGYRPSTALRREIAERHPTCVFPTCNQPAHRCDVDHTVPWPTGATCRCNLAPLCRRHHRTKQSRGWKLTQVWPGLLVWITPSGTWHITRPSRE</sequence>
<evidence type="ECO:0000256" key="1">
    <source>
        <dbReference type="SAM" id="MobiDB-lite"/>
    </source>
</evidence>
<feature type="region of interest" description="Disordered" evidence="1">
    <location>
        <begin position="297"/>
        <end position="326"/>
    </location>
</feature>
<keyword evidence="4" id="KW-1185">Reference proteome</keyword>
<accession>A0A5S4GDK6</accession>
<dbReference type="Pfam" id="PF02720">
    <property type="entry name" value="DUF222"/>
    <property type="match status" value="1"/>
</dbReference>
<evidence type="ECO:0000313" key="4">
    <source>
        <dbReference type="Proteomes" id="UP000305238"/>
    </source>
</evidence>
<dbReference type="CDD" id="cd00085">
    <property type="entry name" value="HNHc"/>
    <property type="match status" value="1"/>
</dbReference>
<dbReference type="InterPro" id="IPR003870">
    <property type="entry name" value="DUF222"/>
</dbReference>
<dbReference type="Proteomes" id="UP000305238">
    <property type="component" value="Unassembled WGS sequence"/>
</dbReference>
<gene>
    <name evidence="3" type="ORF">ETD96_32685</name>
</gene>
<dbReference type="AlphaFoldDB" id="A0A5S4GDK6"/>
<evidence type="ECO:0000259" key="2">
    <source>
        <dbReference type="SMART" id="SM00507"/>
    </source>
</evidence>
<dbReference type="EMBL" id="VCKZ01000320">
    <property type="protein sequence ID" value="TMR30949.1"/>
    <property type="molecule type" value="Genomic_DNA"/>
</dbReference>
<evidence type="ECO:0000313" key="3">
    <source>
        <dbReference type="EMBL" id="TMR30949.1"/>
    </source>
</evidence>
<protein>
    <submittedName>
        <fullName evidence="3">DUF222 domain-containing protein</fullName>
    </submittedName>
</protein>
<reference evidence="3 4" key="1">
    <citation type="submission" date="2019-05" db="EMBL/GenBank/DDBJ databases">
        <title>Draft genome sequence of Actinomadura geliboluensis A8036.</title>
        <authorList>
            <person name="Saricaoglu S."/>
            <person name="Isik K."/>
        </authorList>
    </citation>
    <scope>NUCLEOTIDE SEQUENCE [LARGE SCALE GENOMIC DNA]</scope>
    <source>
        <strain evidence="3 4">A8036</strain>
    </source>
</reference>
<name>A0A5S4GDK6_9ACTN</name>
<dbReference type="OrthoDB" id="3533587at2"/>
<organism evidence="3 4">
    <name type="scientific">Actinomadura geliboluensis</name>
    <dbReference type="NCBI Taxonomy" id="882440"/>
    <lineage>
        <taxon>Bacteria</taxon>
        <taxon>Bacillati</taxon>
        <taxon>Actinomycetota</taxon>
        <taxon>Actinomycetes</taxon>
        <taxon>Streptosporangiales</taxon>
        <taxon>Thermomonosporaceae</taxon>
        <taxon>Actinomadura</taxon>
    </lineage>
</organism>